<feature type="domain" description="TNase-like" evidence="1">
    <location>
        <begin position="29"/>
        <end position="159"/>
    </location>
</feature>
<dbReference type="Proteomes" id="UP000010483">
    <property type="component" value="Chromosome"/>
</dbReference>
<dbReference type="BioCyc" id="CSTA292563:G1353-1932-MONOMER"/>
<dbReference type="PROSITE" id="PS51257">
    <property type="entry name" value="PROKAR_LIPOPROTEIN"/>
    <property type="match status" value="1"/>
</dbReference>
<dbReference type="SUPFAM" id="SSF50199">
    <property type="entry name" value="Staphylococcal nuclease"/>
    <property type="match status" value="1"/>
</dbReference>
<keyword evidence="3" id="KW-1185">Reference proteome</keyword>
<protein>
    <submittedName>
        <fullName evidence="2">Nuclease (SNase domain-containing protein)</fullName>
    </submittedName>
</protein>
<dbReference type="PROSITE" id="PS50830">
    <property type="entry name" value="TNASE_3"/>
    <property type="match status" value="1"/>
</dbReference>
<dbReference type="STRING" id="292563.Cyast_1925"/>
<accession>K9YP38</accession>
<gene>
    <name evidence="2" type="ordered locus">Cyast_1925</name>
</gene>
<dbReference type="SMART" id="SM00318">
    <property type="entry name" value="SNc"/>
    <property type="match status" value="1"/>
</dbReference>
<sequence length="160" mass="18060">MIKTIQGFLVIVFIGLILSACEANIPVDNLIFGQLQRVVSGQTLEVMINNQVYGVRLIGFDVPENQQEMAKKNMVNLLTNHGQNPTHLVSLTLKTDLTSKDSFGRLWAYVWLNNLFLNRTMIEEGRAIANLTYTDGKYDDMLINAQHYARIMGKGVWGNN</sequence>
<dbReference type="EMBL" id="CP003940">
    <property type="protein sequence ID" value="AFZ47878.1"/>
    <property type="molecule type" value="Genomic_DNA"/>
</dbReference>
<proteinExistence type="predicted"/>
<evidence type="ECO:0000313" key="2">
    <source>
        <dbReference type="EMBL" id="AFZ47878.1"/>
    </source>
</evidence>
<dbReference type="eggNOG" id="COG1525">
    <property type="taxonomic scope" value="Bacteria"/>
</dbReference>
<dbReference type="KEGG" id="csn:Cyast_1925"/>
<dbReference type="HOGENOM" id="CLU_046484_5_1_3"/>
<evidence type="ECO:0000313" key="3">
    <source>
        <dbReference type="Proteomes" id="UP000010483"/>
    </source>
</evidence>
<name>K9YP38_CYASC</name>
<dbReference type="InterPro" id="IPR016071">
    <property type="entry name" value="Staphylococal_nuclease_OB-fold"/>
</dbReference>
<reference evidence="3" key="1">
    <citation type="journal article" date="2013" name="Proc. Natl. Acad. Sci. U.S.A.">
        <title>Improving the coverage of the cyanobacterial phylum using diversity-driven genome sequencing.</title>
        <authorList>
            <person name="Shih P.M."/>
            <person name="Wu D."/>
            <person name="Latifi A."/>
            <person name="Axen S.D."/>
            <person name="Fewer D.P."/>
            <person name="Talla E."/>
            <person name="Calteau A."/>
            <person name="Cai F."/>
            <person name="Tandeau de Marsac N."/>
            <person name="Rippka R."/>
            <person name="Herdman M."/>
            <person name="Sivonen K."/>
            <person name="Coursin T."/>
            <person name="Laurent T."/>
            <person name="Goodwin L."/>
            <person name="Nolan M."/>
            <person name="Davenport K.W."/>
            <person name="Han C.S."/>
            <person name="Rubin E.M."/>
            <person name="Eisen J.A."/>
            <person name="Woyke T."/>
            <person name="Gugger M."/>
            <person name="Kerfeld C.A."/>
        </authorList>
    </citation>
    <scope>NUCLEOTIDE SEQUENCE [LARGE SCALE GENOMIC DNA]</scope>
    <source>
        <strain evidence="3">ATCC 29140 / PCC 7202</strain>
    </source>
</reference>
<evidence type="ECO:0000259" key="1">
    <source>
        <dbReference type="PROSITE" id="PS50830"/>
    </source>
</evidence>
<dbReference type="Pfam" id="PF00565">
    <property type="entry name" value="SNase"/>
    <property type="match status" value="1"/>
</dbReference>
<dbReference type="AlphaFoldDB" id="K9YP38"/>
<organism evidence="2 3">
    <name type="scientific">Cyanobacterium stanieri (strain ATCC 29140 / PCC 7202)</name>
    <dbReference type="NCBI Taxonomy" id="292563"/>
    <lineage>
        <taxon>Bacteria</taxon>
        <taxon>Bacillati</taxon>
        <taxon>Cyanobacteriota</taxon>
        <taxon>Cyanophyceae</taxon>
        <taxon>Oscillatoriophycideae</taxon>
        <taxon>Chroococcales</taxon>
        <taxon>Geminocystaceae</taxon>
        <taxon>Cyanobacterium</taxon>
    </lineage>
</organism>
<dbReference type="Gene3D" id="2.40.50.90">
    <property type="match status" value="1"/>
</dbReference>
<dbReference type="InterPro" id="IPR035437">
    <property type="entry name" value="SNase_OB-fold_sf"/>
</dbReference>